<dbReference type="InterPro" id="IPR058920">
    <property type="entry name" value="PAP-OAS1-bd-rel"/>
</dbReference>
<feature type="compositionally biased region" description="Basic and acidic residues" evidence="1">
    <location>
        <begin position="728"/>
        <end position="744"/>
    </location>
</feature>
<feature type="domain" description="PAP/OAS1 substrate-binding-related" evidence="2">
    <location>
        <begin position="522"/>
        <end position="568"/>
    </location>
</feature>
<dbReference type="InterPro" id="IPR043519">
    <property type="entry name" value="NT_sf"/>
</dbReference>
<feature type="compositionally biased region" description="Polar residues" evidence="1">
    <location>
        <begin position="49"/>
        <end position="58"/>
    </location>
</feature>
<dbReference type="InterPro" id="IPR022108">
    <property type="entry name" value="DUF3648"/>
</dbReference>
<dbReference type="PANTHER" id="PTHR45979:SF30">
    <property type="entry name" value="NUCLEOTIDYLTRANSFERASE"/>
    <property type="match status" value="1"/>
</dbReference>
<dbReference type="PANTHER" id="PTHR45979">
    <property type="entry name" value="PAP/OAS1 SUBSTRATE-BINDING DOMAIN SUPERFAMILY"/>
    <property type="match status" value="1"/>
</dbReference>
<feature type="compositionally biased region" description="Basic and acidic residues" evidence="1">
    <location>
        <begin position="685"/>
        <end position="697"/>
    </location>
</feature>
<dbReference type="InterPro" id="IPR058921">
    <property type="entry name" value="PAP/OAS1-rel"/>
</dbReference>
<protein>
    <recommendedName>
        <fullName evidence="2">PAP/OAS1 substrate-binding-related domain-containing protein</fullName>
    </recommendedName>
</protein>
<dbReference type="Gene3D" id="1.10.1410.10">
    <property type="match status" value="1"/>
</dbReference>
<feature type="region of interest" description="Disordered" evidence="1">
    <location>
        <begin position="922"/>
        <end position="968"/>
    </location>
</feature>
<feature type="compositionally biased region" description="Basic and acidic residues" evidence="1">
    <location>
        <begin position="235"/>
        <end position="255"/>
    </location>
</feature>
<dbReference type="VEuPathDB" id="TriTrypDB:TEOVI_000400700"/>
<dbReference type="Pfam" id="PF12364">
    <property type="entry name" value="DUF3648"/>
    <property type="match status" value="1"/>
</dbReference>
<organism evidence="3 4">
    <name type="scientific">Trypanosoma equiperdum</name>
    <dbReference type="NCBI Taxonomy" id="5694"/>
    <lineage>
        <taxon>Eukaryota</taxon>
        <taxon>Discoba</taxon>
        <taxon>Euglenozoa</taxon>
        <taxon>Kinetoplastea</taxon>
        <taxon>Metakinetoplastina</taxon>
        <taxon>Trypanosomatida</taxon>
        <taxon>Trypanosomatidae</taxon>
        <taxon>Trypanosoma</taxon>
    </lineage>
</organism>
<dbReference type="GeneID" id="92377947"/>
<keyword evidence="4" id="KW-1185">Reference proteome</keyword>
<feature type="compositionally biased region" description="Polar residues" evidence="1">
    <location>
        <begin position="65"/>
        <end position="77"/>
    </location>
</feature>
<dbReference type="RefSeq" id="XP_067082929.1">
    <property type="nucleotide sequence ID" value="XM_067226828.1"/>
</dbReference>
<dbReference type="SUPFAM" id="SSF81301">
    <property type="entry name" value="Nucleotidyltransferase"/>
    <property type="match status" value="1"/>
</dbReference>
<dbReference type="Pfam" id="PF26180">
    <property type="entry name" value="PAP-OAS1"/>
    <property type="match status" value="2"/>
</dbReference>
<evidence type="ECO:0000256" key="1">
    <source>
        <dbReference type="SAM" id="MobiDB-lite"/>
    </source>
</evidence>
<feature type="region of interest" description="Disordered" evidence="1">
    <location>
        <begin position="685"/>
        <end position="753"/>
    </location>
</feature>
<feature type="compositionally biased region" description="Polar residues" evidence="1">
    <location>
        <begin position="949"/>
        <end position="959"/>
    </location>
</feature>
<feature type="compositionally biased region" description="Polar residues" evidence="1">
    <location>
        <begin position="1"/>
        <end position="12"/>
    </location>
</feature>
<dbReference type="EMBL" id="CZPT02001860">
    <property type="protein sequence ID" value="SCU72430.1"/>
    <property type="molecule type" value="Genomic_DNA"/>
</dbReference>
<feature type="compositionally biased region" description="Basic and acidic residues" evidence="1">
    <location>
        <begin position="93"/>
        <end position="102"/>
    </location>
</feature>
<feature type="compositionally biased region" description="Polar residues" evidence="1">
    <location>
        <begin position="927"/>
        <end position="938"/>
    </location>
</feature>
<gene>
    <name evidence="3" type="ORF">TEOVI_000400700</name>
</gene>
<name>A0A1G4IJB8_TRYEQ</name>
<feature type="compositionally biased region" description="Polar residues" evidence="1">
    <location>
        <begin position="712"/>
        <end position="724"/>
    </location>
</feature>
<accession>A0A1G4IJB8</accession>
<comment type="caution">
    <text evidence="3">The sequence shown here is derived from an EMBL/GenBank/DDBJ whole genome shotgun (WGS) entry which is preliminary data.</text>
</comment>
<sequence>MSVKRNTQTQNRRSLKGKGAIVSVSDKKPGQQTAGGSAATDATRCEGETVSNVAGNSVNEHEHTSNQQQPSEVSANQKGVCVTVPPLGVGVRHSKEDKEGRLHVSLLPGSRKEGLEVTEDDTPKHSSTTCGDTLSSYGQAQNDSQVDDTATIHSNERMALSQEGEPHIEQYCDRSDDTKGDPQATPRNFGTTLAAPATDCSASTSPHGEGGKQSLPTEEHAFASSPPLPPGKCRGTSEGDGERADRGAVVESRQRGDIHFQTQGMCEVQPCPARERLKPLPVGETCATATTKKENDLQSQKDLLCPGADSLQIATKHCDPPSSHSSSYTFTPEVSLALCQLIDSNVIAPLSKNVEEMALHRRMQLNRLAGYLNDAINNVAWGKGVNYGEKRYYVFGSLASGTVLPDGDNDMTIEVDGLLNPTKIETQSEAHADSSDGAAGSSCSSSISGTSSQATTVAGGELLSSVADYLRENNKSVYVDTVVVAEVRVLKLVMDGSSYDITVGQLGGVSCIRFLHEMDMKIGCNHLLKRTLLLMKAWCCYEAHVLSGQGGYISSYAATVMIISMINTVEFLEDVEREERGGEGDGKHLEERQRGEYQHISPLQLFARFLKYFSYFDFESYCLTLFGPVPCDKINNVPLDLDLVESQVEHFQQPGGSAVFGLTAEGQEALGHCLRRRAKQLITPRELKRMLSQESHRPQRGKAGHFPPCAQANKSHPSSNTPESFTPEARKEHAVSRGHADDGGRASGPVTTTVNFPLRTMNVMDPLRWGSSVCRGVCRNHLQRIYRAFREGLVLFKMGSAKLAQSLPTSRGPSSGLGSGVTGSVTREPQFSGALGHYLVDAAAYNRCVDMTGHSILHELFGQTLYYVQRYCPEHLPVRPRVALTSCKQCSQPTFFCVPNVQQVLEPQFLFDSQERVLGSNDEFEGRSSQLSTPSDNAYISHPGLGVLKNQQPRQQHPSYHSVKTVPGPLPVSCPPPTTSLSPAAPANPLQHTNCTDGGAWLGGAGSQVHGKPTANSMSTRNQLLRGTPLMRVGFRNVGTLRNHCTAPPAMPLGGTFPYMHDVSPFPCYPTGPGRAPEGAHYSTKKLREDEGFMMNFVPPYLSRGQRFYDPIAPLGQGGM</sequence>
<feature type="compositionally biased region" description="Polar residues" evidence="1">
    <location>
        <begin position="125"/>
        <end position="153"/>
    </location>
</feature>
<evidence type="ECO:0000313" key="3">
    <source>
        <dbReference type="EMBL" id="SCU72430.1"/>
    </source>
</evidence>
<evidence type="ECO:0000313" key="4">
    <source>
        <dbReference type="Proteomes" id="UP000195570"/>
    </source>
</evidence>
<feature type="compositionally biased region" description="Basic and acidic residues" evidence="1">
    <location>
        <begin position="164"/>
        <end position="180"/>
    </location>
</feature>
<dbReference type="SUPFAM" id="SSF81631">
    <property type="entry name" value="PAP/OAS1 substrate-binding domain"/>
    <property type="match status" value="1"/>
</dbReference>
<dbReference type="AlphaFoldDB" id="A0A1G4IJB8"/>
<proteinExistence type="predicted"/>
<feature type="domain" description="PAP/OAS1 substrate-binding-related" evidence="2">
    <location>
        <begin position="601"/>
        <end position="640"/>
    </location>
</feature>
<dbReference type="Proteomes" id="UP000195570">
    <property type="component" value="Unassembled WGS sequence"/>
</dbReference>
<reference evidence="3" key="1">
    <citation type="submission" date="2016-09" db="EMBL/GenBank/DDBJ databases">
        <authorList>
            <person name="Hebert L."/>
            <person name="Moumen B."/>
        </authorList>
    </citation>
    <scope>NUCLEOTIDE SEQUENCE [LARGE SCALE GENOMIC DNA]</scope>
    <source>
        <strain evidence="3">OVI</strain>
    </source>
</reference>
<evidence type="ECO:0000259" key="2">
    <source>
        <dbReference type="Pfam" id="PF26180"/>
    </source>
</evidence>
<dbReference type="Gene3D" id="3.30.460.10">
    <property type="entry name" value="Beta Polymerase, domain 2"/>
    <property type="match status" value="1"/>
</dbReference>
<feature type="region of interest" description="Disordered" evidence="1">
    <location>
        <begin position="1"/>
        <end position="255"/>
    </location>
</feature>